<dbReference type="STRING" id="1237149.C900_04689"/>
<proteinExistence type="predicted"/>
<evidence type="ECO:0000313" key="3">
    <source>
        <dbReference type="EMBL" id="ELR69712.1"/>
    </source>
</evidence>
<dbReference type="eggNOG" id="COG1776">
    <property type="taxonomic scope" value="Bacteria"/>
</dbReference>
<protein>
    <recommendedName>
        <fullName evidence="2">CheC-like protein domain-containing protein</fullName>
    </recommendedName>
</protein>
<dbReference type="GO" id="GO:0006935">
    <property type="term" value="P:chemotaxis"/>
    <property type="evidence" value="ECO:0007669"/>
    <property type="project" value="UniProtKB-KW"/>
</dbReference>
<comment type="caution">
    <text evidence="3">The sequence shown here is derived from an EMBL/GenBank/DDBJ whole genome shotgun (WGS) entry which is preliminary data.</text>
</comment>
<reference evidence="3 4" key="1">
    <citation type="submission" date="2012-12" db="EMBL/GenBank/DDBJ databases">
        <title>Genome assembly of Fulvivirga imtechensis AK7.</title>
        <authorList>
            <person name="Nupur N."/>
            <person name="Khatri I."/>
            <person name="Kumar R."/>
            <person name="Subramanian S."/>
            <person name="Pinnaka A."/>
        </authorList>
    </citation>
    <scope>NUCLEOTIDE SEQUENCE [LARGE SCALE GENOMIC DNA]</scope>
    <source>
        <strain evidence="3 4">AK7</strain>
    </source>
</reference>
<sequence>MLYDQMTQLEKDILQELMNIILAKAADSFARISKEEVLINVPKLYEADKESALEELFNDNRIEVIIQSEVKGDIYAHTLILFSDKQIRMFEAACLKTTTVTNKMRESLLLEISNIVTGTLVTHLADILKINIYGSVPSAPIYRTAVTENDLVLDLDLTRPVLFTVNTIFKSSHQQVDMSMVLIFDIPNLEKVMNLIRKINKREFKLLLKD</sequence>
<evidence type="ECO:0000259" key="2">
    <source>
        <dbReference type="Pfam" id="PF04509"/>
    </source>
</evidence>
<dbReference type="InterPro" id="IPR007597">
    <property type="entry name" value="CheC"/>
</dbReference>
<gene>
    <name evidence="3" type="ORF">C900_04689</name>
</gene>
<keyword evidence="1" id="KW-0145">Chemotaxis</keyword>
<dbReference type="OrthoDB" id="9812187at2"/>
<feature type="domain" description="CheC-like protein" evidence="2">
    <location>
        <begin position="10"/>
        <end position="45"/>
    </location>
</feature>
<accession>L8JQS7</accession>
<evidence type="ECO:0000256" key="1">
    <source>
        <dbReference type="ARBA" id="ARBA00022500"/>
    </source>
</evidence>
<keyword evidence="4" id="KW-1185">Reference proteome</keyword>
<name>L8JQS7_9BACT</name>
<dbReference type="EMBL" id="AMZN01000069">
    <property type="protein sequence ID" value="ELR69712.1"/>
    <property type="molecule type" value="Genomic_DNA"/>
</dbReference>
<organism evidence="3 4">
    <name type="scientific">Fulvivirga imtechensis AK7</name>
    <dbReference type="NCBI Taxonomy" id="1237149"/>
    <lineage>
        <taxon>Bacteria</taxon>
        <taxon>Pseudomonadati</taxon>
        <taxon>Bacteroidota</taxon>
        <taxon>Cytophagia</taxon>
        <taxon>Cytophagales</taxon>
        <taxon>Fulvivirgaceae</taxon>
        <taxon>Fulvivirga</taxon>
    </lineage>
</organism>
<dbReference type="Pfam" id="PF04509">
    <property type="entry name" value="CheC"/>
    <property type="match status" value="2"/>
</dbReference>
<dbReference type="SUPFAM" id="SSF103039">
    <property type="entry name" value="CheC-like"/>
    <property type="match status" value="1"/>
</dbReference>
<dbReference type="InterPro" id="IPR028976">
    <property type="entry name" value="CheC-like_sf"/>
</dbReference>
<feature type="domain" description="CheC-like protein" evidence="2">
    <location>
        <begin position="104"/>
        <end position="138"/>
    </location>
</feature>
<dbReference type="CDD" id="cd17910">
    <property type="entry name" value="CheC_ClassII"/>
    <property type="match status" value="1"/>
</dbReference>
<evidence type="ECO:0000313" key="4">
    <source>
        <dbReference type="Proteomes" id="UP000011135"/>
    </source>
</evidence>
<dbReference type="AlphaFoldDB" id="L8JQS7"/>
<dbReference type="Gene3D" id="3.40.1550.10">
    <property type="entry name" value="CheC-like"/>
    <property type="match status" value="1"/>
</dbReference>
<dbReference type="Proteomes" id="UP000011135">
    <property type="component" value="Unassembled WGS sequence"/>
</dbReference>
<dbReference type="GO" id="GO:0016787">
    <property type="term" value="F:hydrolase activity"/>
    <property type="evidence" value="ECO:0007669"/>
    <property type="project" value="InterPro"/>
</dbReference>